<comment type="pathway">
    <text evidence="2">Glycan metabolism; N-glycan degradation.</text>
</comment>
<dbReference type="GO" id="GO:0006487">
    <property type="term" value="P:protein N-linked glycosylation"/>
    <property type="evidence" value="ECO:0007669"/>
    <property type="project" value="UniProtKB-UniRule"/>
</dbReference>
<evidence type="ECO:0000259" key="16">
    <source>
        <dbReference type="Pfam" id="PF16923"/>
    </source>
</evidence>
<feature type="compositionally biased region" description="Polar residues" evidence="14">
    <location>
        <begin position="23"/>
        <end position="38"/>
    </location>
</feature>
<dbReference type="Gene3D" id="1.50.10.10">
    <property type="match status" value="1"/>
</dbReference>
<evidence type="ECO:0000256" key="5">
    <source>
        <dbReference type="ARBA" id="ARBA00022801"/>
    </source>
</evidence>
<dbReference type="GeneID" id="119640005"/>
<dbReference type="InterPro" id="IPR004888">
    <property type="entry name" value="Glycoside_hydrolase_63"/>
</dbReference>
<dbReference type="SUPFAM" id="SSF48208">
    <property type="entry name" value="Six-hairpin glycosidases"/>
    <property type="match status" value="1"/>
</dbReference>
<dbReference type="FunFam" id="1.50.10.10:FF:000009">
    <property type="entry name" value="mannosyl-oligosaccharide glucosidase"/>
    <property type="match status" value="1"/>
</dbReference>
<dbReference type="Gene3D" id="2.70.98.110">
    <property type="entry name" value="Glycosyl hydrolase family 63, N-terminal domain"/>
    <property type="match status" value="1"/>
</dbReference>
<dbReference type="InterPro" id="IPR031631">
    <property type="entry name" value="Glyco_hydro_63N"/>
</dbReference>
<dbReference type="Pfam" id="PF16923">
    <property type="entry name" value="Glyco_hydro_63N"/>
    <property type="match status" value="1"/>
</dbReference>
<evidence type="ECO:0000256" key="2">
    <source>
        <dbReference type="ARBA" id="ARBA00004740"/>
    </source>
</evidence>
<dbReference type="AlphaFoldDB" id="A0A9C5ZG12"/>
<evidence type="ECO:0000256" key="1">
    <source>
        <dbReference type="ARBA" id="ARBA00004648"/>
    </source>
</evidence>
<dbReference type="Proteomes" id="UP000092443">
    <property type="component" value="Unplaced"/>
</dbReference>
<comment type="similarity">
    <text evidence="3 13">Belongs to the glycosyl hydrolase 63 family.</text>
</comment>
<dbReference type="RefSeq" id="XP_037893712.1">
    <property type="nucleotide sequence ID" value="XM_038037784.1"/>
</dbReference>
<evidence type="ECO:0000259" key="15">
    <source>
        <dbReference type="Pfam" id="PF03200"/>
    </source>
</evidence>
<evidence type="ECO:0000256" key="10">
    <source>
        <dbReference type="ARBA" id="ARBA00023180"/>
    </source>
</evidence>
<evidence type="ECO:0000256" key="14">
    <source>
        <dbReference type="SAM" id="MobiDB-lite"/>
    </source>
</evidence>
<keyword evidence="9 13" id="KW-0472">Membrane</keyword>
<feature type="domain" description="Glycosyl hydrolase family 63 N-terminal" evidence="16">
    <location>
        <begin position="130"/>
        <end position="316"/>
    </location>
</feature>
<feature type="region of interest" description="Disordered" evidence="14">
    <location>
        <begin position="581"/>
        <end position="613"/>
    </location>
</feature>
<feature type="compositionally biased region" description="Low complexity" evidence="14">
    <location>
        <begin position="39"/>
        <end position="56"/>
    </location>
</feature>
<dbReference type="GO" id="GO:0005789">
    <property type="term" value="C:endoplasmic reticulum membrane"/>
    <property type="evidence" value="ECO:0007669"/>
    <property type="project" value="UniProtKB-SubCell"/>
</dbReference>
<comment type="catalytic activity">
    <reaction evidence="13">
        <text>N(4)-(alpha-D-Glc-(1-&gt;2)-alpha-D-Glc-(1-&gt;3)-alpha-D-Glc-(1-&gt;3)-alpha-D-Man-(1-&gt;2)-alpha-D-Man-(1-&gt;2)-alpha-D-Man-(1-&gt;3)-[alpha-D-Man-(1-&gt;2)-alpha-D-Man-(1-&gt;3)-[alpha-D-Man-(1-&gt;2)-alpha-D-Man-(1-&gt;6)]-alpha-D-Man-(1-&gt;6)]-beta-D-Man-(1-&gt;4)-beta-D-GlcNAc-(1-&gt;4)-beta-D-GlcNAc)-L-asparaginyl-[protein] + H2O = N(4)-(alpha-D-Glc-(1-&gt;3)-alpha-D-Glc-(1-&gt;3)-alpha-D-Man-(1-&gt;2)-alpha-D-Man-(1-&gt;2)-alpha-D-Man-(1-&gt;3)-[alpha-D-Man-(1-&gt;2)-alpha-D-Man-(1-&gt;3)-[alpha-D-Man-(1-&gt;2)-alpha-D-Man-(1-&gt;6)]-alpha-D-Man-(1-&gt;6)]-beta-D-Man-(1-&gt;4)-beta-D-GlcNAc-(1-&gt;4)-beta-D-GlcNAc)-L-asparaginyl-[protein] + beta-D-glucose</text>
        <dbReference type="Rhea" id="RHEA:55988"/>
        <dbReference type="Rhea" id="RHEA-COMP:12806"/>
        <dbReference type="Rhea" id="RHEA-COMP:14355"/>
        <dbReference type="ChEBI" id="CHEBI:15377"/>
        <dbReference type="ChEBI" id="CHEBI:15903"/>
        <dbReference type="ChEBI" id="CHEBI:59082"/>
        <dbReference type="ChEBI" id="CHEBI:132537"/>
        <dbReference type="EC" id="3.2.1.106"/>
    </reaction>
</comment>
<name>A0A9C5ZG12_9MUSC</name>
<dbReference type="GO" id="GO:0009311">
    <property type="term" value="P:oligosaccharide metabolic process"/>
    <property type="evidence" value="ECO:0007669"/>
    <property type="project" value="UniProtKB-UniRule"/>
</dbReference>
<keyword evidence="10" id="KW-0325">Glycoprotein</keyword>
<keyword evidence="5 13" id="KW-0378">Hydrolase</keyword>
<keyword evidence="4 13" id="KW-0812">Transmembrane</keyword>
<evidence type="ECO:0000256" key="8">
    <source>
        <dbReference type="ARBA" id="ARBA00022989"/>
    </source>
</evidence>
<dbReference type="InterPro" id="IPR012341">
    <property type="entry name" value="6hp_glycosidase-like_sf"/>
</dbReference>
<gene>
    <name evidence="18" type="primary">LOC119640005</name>
</gene>
<dbReference type="EC" id="3.2.1.106" evidence="12 13"/>
<feature type="domain" description="Glycosyl hydrolase family 63 C-terminal" evidence="15">
    <location>
        <begin position="378"/>
        <end position="870"/>
    </location>
</feature>
<dbReference type="InterPro" id="IPR008928">
    <property type="entry name" value="6-hairpin_glycosidase_sf"/>
</dbReference>
<keyword evidence="11 13" id="KW-0326">Glycosidase</keyword>
<accession>A0A9C5ZG12</accession>
<comment type="function">
    <text evidence="13">Cleaves the distal alpha 1,2-linked glucose residue from the Glc(3)Man(9)GlcNAc(2) oligosaccharide precursor.</text>
</comment>
<dbReference type="PANTHER" id="PTHR10412">
    <property type="entry name" value="MANNOSYL-OLIGOSACCHARIDE GLUCOSIDASE"/>
    <property type="match status" value="1"/>
</dbReference>
<keyword evidence="7" id="KW-0735">Signal-anchor</keyword>
<dbReference type="Pfam" id="PF03200">
    <property type="entry name" value="Glyco_hydro_63"/>
    <property type="match status" value="1"/>
</dbReference>
<evidence type="ECO:0000256" key="12">
    <source>
        <dbReference type="ARBA" id="ARBA00038888"/>
    </source>
</evidence>
<evidence type="ECO:0000256" key="7">
    <source>
        <dbReference type="ARBA" id="ARBA00022968"/>
    </source>
</evidence>
<keyword evidence="8 13" id="KW-1133">Transmembrane helix</keyword>
<dbReference type="GO" id="GO:0004573">
    <property type="term" value="F:Glc3Man9GlcNAc2 oligosaccharide glucosidase activity"/>
    <property type="evidence" value="ECO:0007669"/>
    <property type="project" value="UniProtKB-UniRule"/>
</dbReference>
<keyword evidence="6 13" id="KW-0256">Endoplasmic reticulum</keyword>
<evidence type="ECO:0000256" key="11">
    <source>
        <dbReference type="ARBA" id="ARBA00023295"/>
    </source>
</evidence>
<sequence length="872" mass="99913">MARQRNNSNAAGSSNKSNKSSNHSTPTENSGSSHSTKLSNSGSGSRASTTGSSTTSQIGNEKQKSRNHKKKATFNLSSKLILDKWKTLIGCVCLAVASYFGYLGYLETRVNTPFDNQKMVTRAGLDSPELYWGSYRPLNYFGLKTRDPHALVTGLMWYAPSNLGHGGKGIRHWCDMADNLDKYGWTHHDGRNFGIQEIHDLPFEIKTSFIKYTTGKQFGGDWTARISVKNTSKAWDRSISLIWYVALDERTNGRINYISDDKSPESGVYGETLGTGEFQLRFHPIKGKILHKSYLSTIAPSLSKLKETVFTHFRVFTDKKGQRYVGLPGEMISHNGNIALDPNFIAIQITAEVNFTLDISYQSISGFSLNKLVPKPLTGRDFTSSLQDHVLAFDKRFEDTFNLKVRGFSADEINFAKYAVSNMLGGIGYFYGASKVKSVHTSKAVPYWKSALYTAVPSRSFFPRGFLWDEGFHGLLLSSWDIDIELDIMSHWFDLLNIEGWIPREQILGVEAMAKVPEEFVIQHNLNANPPTFFLVLKKLLKHHKVELGENRRLDVLERLYPRLQAWFSWYNITQKGDEPGAYQWRGRDPNTESELNPKTLTSGLDDFPRASHPTNRERHIDIRCWIAFASGVMAELSTLLGKDDIKYYETASFLQNNKLLNNQHLSPYTGNYADWGLHTDSVVLKRPQLTQKNLQRVQQQHQPLEMVRIILKQPDYRYVDSNFGYVNIFPFLLEILDHDSIYLEKLMRNIRDSEMLWTKYGLRSLAKTSPLYQKRNTEHDPPYWRGAIWVNINYLALRALRHYGTIEGPYAAYAREIYTELRENLIENIFKEYRRTGYLWEQYDDITGQGKGCYPFTGWSSLIVLIMSEKY</sequence>
<evidence type="ECO:0000256" key="6">
    <source>
        <dbReference type="ARBA" id="ARBA00022824"/>
    </source>
</evidence>
<feature type="compositionally biased region" description="Polar residues" evidence="14">
    <location>
        <begin position="593"/>
        <end position="603"/>
    </location>
</feature>
<feature type="region of interest" description="Disordered" evidence="14">
    <location>
        <begin position="1"/>
        <end position="70"/>
    </location>
</feature>
<keyword evidence="17" id="KW-1185">Reference proteome</keyword>
<dbReference type="InterPro" id="IPR038518">
    <property type="entry name" value="Glyco_hydro_63N_sf"/>
</dbReference>
<dbReference type="InterPro" id="IPR031335">
    <property type="entry name" value="Glyco_hydro_63_C"/>
</dbReference>
<evidence type="ECO:0000313" key="17">
    <source>
        <dbReference type="Proteomes" id="UP000092443"/>
    </source>
</evidence>
<feature type="transmembrane region" description="Helical" evidence="13">
    <location>
        <begin position="87"/>
        <end position="106"/>
    </location>
</feature>
<evidence type="ECO:0000256" key="13">
    <source>
        <dbReference type="RuleBase" id="RU368089"/>
    </source>
</evidence>
<evidence type="ECO:0000256" key="9">
    <source>
        <dbReference type="ARBA" id="ARBA00023136"/>
    </source>
</evidence>
<proteinExistence type="inferred from homology"/>
<comment type="subcellular location">
    <subcellularLocation>
        <location evidence="1 13">Endoplasmic reticulum membrane</location>
        <topology evidence="1 13">Single-pass type II membrane protein</topology>
    </subcellularLocation>
</comment>
<evidence type="ECO:0000313" key="18">
    <source>
        <dbReference type="RefSeq" id="XP_037893712.1"/>
    </source>
</evidence>
<protein>
    <recommendedName>
        <fullName evidence="12 13">Mannosyl-oligosaccharide glucosidase</fullName>
        <ecNumber evidence="12 13">3.2.1.106</ecNumber>
    </recommendedName>
</protein>
<feature type="compositionally biased region" description="Low complexity" evidence="14">
    <location>
        <begin position="1"/>
        <end position="22"/>
    </location>
</feature>
<evidence type="ECO:0000256" key="3">
    <source>
        <dbReference type="ARBA" id="ARBA00010833"/>
    </source>
</evidence>
<reference evidence="18" key="1">
    <citation type="submission" date="2025-08" db="UniProtKB">
        <authorList>
            <consortium name="RefSeq"/>
        </authorList>
    </citation>
    <scope>IDENTIFICATION</scope>
    <source>
        <tissue evidence="18">Whole body pupa</tissue>
    </source>
</reference>
<dbReference type="PANTHER" id="PTHR10412:SF11">
    <property type="entry name" value="MANNOSYL-OLIGOSACCHARIDE GLUCOSIDASE"/>
    <property type="match status" value="1"/>
</dbReference>
<evidence type="ECO:0000256" key="4">
    <source>
        <dbReference type="ARBA" id="ARBA00022692"/>
    </source>
</evidence>
<organism evidence="17 18">
    <name type="scientific">Glossina fuscipes</name>
    <dbReference type="NCBI Taxonomy" id="7396"/>
    <lineage>
        <taxon>Eukaryota</taxon>
        <taxon>Metazoa</taxon>
        <taxon>Ecdysozoa</taxon>
        <taxon>Arthropoda</taxon>
        <taxon>Hexapoda</taxon>
        <taxon>Insecta</taxon>
        <taxon>Pterygota</taxon>
        <taxon>Neoptera</taxon>
        <taxon>Endopterygota</taxon>
        <taxon>Diptera</taxon>
        <taxon>Brachycera</taxon>
        <taxon>Muscomorpha</taxon>
        <taxon>Hippoboscoidea</taxon>
        <taxon>Glossinidae</taxon>
        <taxon>Glossina</taxon>
    </lineage>
</organism>
<dbReference type="KEGG" id="gfs:119640005"/>